<accession>A0AAU8PJP8</accession>
<proteinExistence type="predicted"/>
<dbReference type="KEGG" id="coe:CP258_02645"/>
<keyword evidence="1" id="KW-0472">Membrane</keyword>
<evidence type="ECO:0000313" key="2">
    <source>
        <dbReference type="EMBL" id="AFK16146.1"/>
    </source>
</evidence>
<feature type="transmembrane region" description="Helical" evidence="1">
    <location>
        <begin position="46"/>
        <end position="66"/>
    </location>
</feature>
<evidence type="ECO:0008006" key="4">
    <source>
        <dbReference type="Google" id="ProtNLM"/>
    </source>
</evidence>
<dbReference type="AlphaFoldDB" id="A0AAU8PJP8"/>
<dbReference type="EMBL" id="CP003540">
    <property type="protein sequence ID" value="AFK16146.1"/>
    <property type="molecule type" value="Genomic_DNA"/>
</dbReference>
<feature type="transmembrane region" description="Helical" evidence="1">
    <location>
        <begin position="20"/>
        <end position="40"/>
    </location>
</feature>
<evidence type="ECO:0000256" key="1">
    <source>
        <dbReference type="SAM" id="Phobius"/>
    </source>
</evidence>
<keyword evidence="1" id="KW-1133">Transmembrane helix</keyword>
<reference evidence="2 3" key="1">
    <citation type="journal article" date="2013" name="J. Biotechnol.">
        <title>Genome sequence of Corynebacterium pseudotuberculosis biovar equi strain 258 and prediction of antigenic targets to improve biotechnological vaccine production.</title>
        <authorList>
            <person name="Soares S.C."/>
            <person name="Trost E."/>
            <person name="Ramos R.T."/>
            <person name="Carneiro A.R."/>
            <person name="Santos A.R."/>
            <person name="Pinto A.C."/>
            <person name="Barbosa E."/>
            <person name="Aburjaile F."/>
            <person name="Ali A."/>
            <person name="Diniz C.A."/>
            <person name="Hassan S.S."/>
            <person name="Fiaux K."/>
            <person name="Guimaraes L.C."/>
            <person name="Bakhtiar S.M."/>
            <person name="Pereira U."/>
            <person name="Almeida S.S."/>
            <person name="Abreu V.A."/>
            <person name="Rocha F.S."/>
            <person name="Dorella F.A."/>
            <person name="Miyoshi A."/>
            <person name="Silva A."/>
            <person name="Azevedo V."/>
            <person name="Tauch A."/>
        </authorList>
    </citation>
    <scope>NUCLEOTIDE SEQUENCE [LARGE SCALE GENOMIC DNA]</scope>
    <source>
        <strain evidence="2 3">258</strain>
    </source>
</reference>
<name>A0AAU8PJP8_CORPS</name>
<dbReference type="RefSeq" id="WP_014366599.1">
    <property type="nucleotide sequence ID" value="NC_017945.3"/>
</dbReference>
<gene>
    <name evidence="2" type="ORF">CP258_02645</name>
</gene>
<evidence type="ECO:0000313" key="3">
    <source>
        <dbReference type="Proteomes" id="UP000006465"/>
    </source>
</evidence>
<dbReference type="Proteomes" id="UP000006465">
    <property type="component" value="Chromosome"/>
</dbReference>
<sequence>MKPRDTQPQETRKKLVRDSILGFVGFFAFLSLVQAVVNLFQPQPSLWPAFLALILVIATIALWRAWR</sequence>
<protein>
    <recommendedName>
        <fullName evidence="4">Secreted protein</fullName>
    </recommendedName>
</protein>
<organism evidence="2 3">
    <name type="scientific">Corynebacterium pseudotuberculosis 258</name>
    <dbReference type="NCBI Taxonomy" id="1168865"/>
    <lineage>
        <taxon>Bacteria</taxon>
        <taxon>Bacillati</taxon>
        <taxon>Actinomycetota</taxon>
        <taxon>Actinomycetes</taxon>
        <taxon>Mycobacteriales</taxon>
        <taxon>Corynebacteriaceae</taxon>
        <taxon>Corynebacterium</taxon>
    </lineage>
</organism>
<keyword evidence="1" id="KW-0812">Transmembrane</keyword>